<keyword evidence="1" id="KW-0805">Transcription regulation</keyword>
<keyword evidence="2 4" id="KW-0238">DNA-binding</keyword>
<keyword evidence="8" id="KW-1185">Reference proteome</keyword>
<organism evidence="7 8">
    <name type="scientific">Microbispora hainanensis</name>
    <dbReference type="NCBI Taxonomy" id="568844"/>
    <lineage>
        <taxon>Bacteria</taxon>
        <taxon>Bacillati</taxon>
        <taxon>Actinomycetota</taxon>
        <taxon>Actinomycetes</taxon>
        <taxon>Streptosporangiales</taxon>
        <taxon>Streptosporangiaceae</taxon>
        <taxon>Microbispora</taxon>
    </lineage>
</organism>
<evidence type="ECO:0000313" key="8">
    <source>
        <dbReference type="Proteomes" id="UP001432011"/>
    </source>
</evidence>
<feature type="region of interest" description="Disordered" evidence="5">
    <location>
        <begin position="1"/>
        <end position="29"/>
    </location>
</feature>
<reference evidence="7" key="1">
    <citation type="submission" date="2022-10" db="EMBL/GenBank/DDBJ databases">
        <title>The complete genomes of actinobacterial strains from the NBC collection.</title>
        <authorList>
            <person name="Joergensen T.S."/>
            <person name="Alvarez Arevalo M."/>
            <person name="Sterndorff E.B."/>
            <person name="Faurdal D."/>
            <person name="Vuksanovic O."/>
            <person name="Mourched A.-S."/>
            <person name="Charusanti P."/>
            <person name="Shaw S."/>
            <person name="Blin K."/>
            <person name="Weber T."/>
        </authorList>
    </citation>
    <scope>NUCLEOTIDE SEQUENCE</scope>
    <source>
        <strain evidence="7">NBC_00254</strain>
    </source>
</reference>
<dbReference type="PRINTS" id="PR00455">
    <property type="entry name" value="HTHTETR"/>
</dbReference>
<gene>
    <name evidence="7" type="ORF">OG913_33865</name>
</gene>
<dbReference type="InterPro" id="IPR050109">
    <property type="entry name" value="HTH-type_TetR-like_transc_reg"/>
</dbReference>
<dbReference type="Pfam" id="PF00440">
    <property type="entry name" value="TetR_N"/>
    <property type="match status" value="1"/>
</dbReference>
<feature type="DNA-binding region" description="H-T-H motif" evidence="4">
    <location>
        <begin position="50"/>
        <end position="69"/>
    </location>
</feature>
<dbReference type="Proteomes" id="UP001432011">
    <property type="component" value="Chromosome"/>
</dbReference>
<keyword evidence="3" id="KW-0804">Transcription</keyword>
<name>A0ABZ1SMR5_9ACTN</name>
<evidence type="ECO:0000313" key="7">
    <source>
        <dbReference type="EMBL" id="WUP74308.1"/>
    </source>
</evidence>
<dbReference type="RefSeq" id="WP_142650314.1">
    <property type="nucleotide sequence ID" value="NZ_CP108085.1"/>
</dbReference>
<dbReference type="PROSITE" id="PS50977">
    <property type="entry name" value="HTH_TETR_2"/>
    <property type="match status" value="1"/>
</dbReference>
<evidence type="ECO:0000259" key="6">
    <source>
        <dbReference type="PROSITE" id="PS50977"/>
    </source>
</evidence>
<protein>
    <submittedName>
        <fullName evidence="7">TetR family transcriptional regulator</fullName>
    </submittedName>
</protein>
<evidence type="ECO:0000256" key="4">
    <source>
        <dbReference type="PROSITE-ProRule" id="PRU00335"/>
    </source>
</evidence>
<proteinExistence type="predicted"/>
<dbReference type="PANTHER" id="PTHR30055:SF238">
    <property type="entry name" value="MYCOFACTOCIN BIOSYNTHESIS TRANSCRIPTIONAL REGULATOR MFTR-RELATED"/>
    <property type="match status" value="1"/>
</dbReference>
<evidence type="ECO:0000256" key="2">
    <source>
        <dbReference type="ARBA" id="ARBA00023125"/>
    </source>
</evidence>
<evidence type="ECO:0000256" key="1">
    <source>
        <dbReference type="ARBA" id="ARBA00023015"/>
    </source>
</evidence>
<feature type="domain" description="HTH tetR-type" evidence="6">
    <location>
        <begin position="27"/>
        <end position="87"/>
    </location>
</feature>
<dbReference type="InterPro" id="IPR001647">
    <property type="entry name" value="HTH_TetR"/>
</dbReference>
<accession>A0ABZ1SMR5</accession>
<dbReference type="Gene3D" id="1.10.357.10">
    <property type="entry name" value="Tetracycline Repressor, domain 2"/>
    <property type="match status" value="1"/>
</dbReference>
<evidence type="ECO:0000256" key="5">
    <source>
        <dbReference type="SAM" id="MobiDB-lite"/>
    </source>
</evidence>
<dbReference type="InterPro" id="IPR041347">
    <property type="entry name" value="MftR_C"/>
</dbReference>
<dbReference type="Pfam" id="PF17754">
    <property type="entry name" value="TetR_C_14"/>
    <property type="match status" value="1"/>
</dbReference>
<dbReference type="SUPFAM" id="SSF46689">
    <property type="entry name" value="Homeodomain-like"/>
    <property type="match status" value="1"/>
</dbReference>
<dbReference type="InterPro" id="IPR009057">
    <property type="entry name" value="Homeodomain-like_sf"/>
</dbReference>
<dbReference type="Gene3D" id="1.10.10.60">
    <property type="entry name" value="Homeodomain-like"/>
    <property type="match status" value="1"/>
</dbReference>
<dbReference type="PANTHER" id="PTHR30055">
    <property type="entry name" value="HTH-TYPE TRANSCRIPTIONAL REGULATOR RUTR"/>
    <property type="match status" value="1"/>
</dbReference>
<dbReference type="EMBL" id="CP108085">
    <property type="protein sequence ID" value="WUP74308.1"/>
    <property type="molecule type" value="Genomic_DNA"/>
</dbReference>
<evidence type="ECO:0000256" key="3">
    <source>
        <dbReference type="ARBA" id="ARBA00023163"/>
    </source>
</evidence>
<sequence length="210" mass="23227">MSSPQRADRTSPASDRAVTSLRERKKAKTRRTIQEQALRLFAEQGYDATTVEQIAEAAEVSPSTFFRYFPTKEDAVTQDDYDPLLMEAIKAQPPDLPPLTTLRAAFRTAFEAMEPEELDRMLSRTKLTTSVPALRARTMEGLYSTIEMLAGAVAERAGRDPRSPAVRTLAGAVMGVMLPAMFTWVEHDGRIPLPVLLDEALGYLEAGLPI</sequence>